<dbReference type="InterPro" id="IPR015421">
    <property type="entry name" value="PyrdxlP-dep_Trfase_major"/>
</dbReference>
<dbReference type="RefSeq" id="WP_103248368.1">
    <property type="nucleotide sequence ID" value="NZ_PPED02000004.1"/>
</dbReference>
<comment type="caution">
    <text evidence="1">The sequence shown here is derived from an EMBL/GenBank/DDBJ whole genome shotgun (WGS) entry which is preliminary data.</text>
</comment>
<keyword evidence="2" id="KW-1185">Reference proteome</keyword>
<dbReference type="OrthoDB" id="8955051at2"/>
<evidence type="ECO:0000313" key="2">
    <source>
        <dbReference type="Proteomes" id="UP000236594"/>
    </source>
</evidence>
<reference evidence="1 2" key="1">
    <citation type="submission" date="2018-04" db="EMBL/GenBank/DDBJ databases">
        <title>Draft Genome Sequence of Phosphate-Solubilizing Chryseobacterium sp. ISE14 that is a Biocontrol and Plant Growth-Promoting Rhizobacterium Isolated from Cucumber.</title>
        <authorList>
            <person name="Jeong J.-J."/>
            <person name="Sang M.K."/>
            <person name="Choi I.-G."/>
            <person name="Kim K.D."/>
        </authorList>
    </citation>
    <scope>NUCLEOTIDE SEQUENCE [LARGE SCALE GENOMIC DNA]</scope>
    <source>
        <strain evidence="1 2">ISE14</strain>
    </source>
</reference>
<gene>
    <name evidence="1" type="ORF">C1631_016640</name>
</gene>
<dbReference type="EMBL" id="PPED02000004">
    <property type="protein sequence ID" value="PWN68326.1"/>
    <property type="molecule type" value="Genomic_DNA"/>
</dbReference>
<accession>A0A316X6D4</accession>
<organism evidence="1 2">
    <name type="scientific">Chryseobacterium phosphatilyticum</name>
    <dbReference type="NCBI Taxonomy" id="475075"/>
    <lineage>
        <taxon>Bacteria</taxon>
        <taxon>Pseudomonadati</taxon>
        <taxon>Bacteroidota</taxon>
        <taxon>Flavobacteriia</taxon>
        <taxon>Flavobacteriales</taxon>
        <taxon>Weeksellaceae</taxon>
        <taxon>Chryseobacterium group</taxon>
        <taxon>Chryseobacterium</taxon>
    </lineage>
</organism>
<dbReference type="Gene3D" id="3.40.640.10">
    <property type="entry name" value="Type I PLP-dependent aspartate aminotransferase-like (Major domain)"/>
    <property type="match status" value="1"/>
</dbReference>
<dbReference type="SUPFAM" id="SSF53383">
    <property type="entry name" value="PLP-dependent transferases"/>
    <property type="match status" value="1"/>
</dbReference>
<dbReference type="InterPro" id="IPR015424">
    <property type="entry name" value="PyrdxlP-dep_Trfase"/>
</dbReference>
<evidence type="ECO:0008006" key="3">
    <source>
        <dbReference type="Google" id="ProtNLM"/>
    </source>
</evidence>
<name>A0A316X6D4_9FLAO</name>
<protein>
    <recommendedName>
        <fullName evidence="3">DegT/DnrJ/EryC1/StrS aminotransferase family protein</fullName>
    </recommendedName>
</protein>
<dbReference type="Proteomes" id="UP000236594">
    <property type="component" value="Unassembled WGS sequence"/>
</dbReference>
<sequence>MDTKAIGGYFELELPNNKTCYFGEDAIELNSARNCLEYILRVKAYTKIYIPYYTCDVLLQPIKKLNISYEFYDIDFNLEPLFDYSSIKDSEAFLYTNYFGIKEKFIEKLAEKITKNLILDNAQAFFSPVIQGIDTFYSPRKFFGVADGGYLYTDKQLDLVLEKDVSYDRMSHLLKRIDLSAEEGYNDFTENDNSIENQSIKAISTLTKKILSGIDFEYIRKKRKENFLFLHEILKEKNLLPIDLDEKCVPMVYPFRTLDTKLRQKLISNRIYCATYWPNVLEWSREEHNSYALTKEIIAIPVDQRYSVNDMKKILEYV</sequence>
<evidence type="ECO:0000313" key="1">
    <source>
        <dbReference type="EMBL" id="PWN68326.1"/>
    </source>
</evidence>
<dbReference type="AlphaFoldDB" id="A0A316X6D4"/>
<proteinExistence type="predicted"/>